<evidence type="ECO:0000313" key="6">
    <source>
        <dbReference type="EMBL" id="GJN51961.1"/>
    </source>
</evidence>
<dbReference type="KEGG" id="ptw:TUM18999_28710"/>
<dbReference type="SUPFAM" id="SSF46894">
    <property type="entry name" value="C-terminal effector domain of the bipartite response regulators"/>
    <property type="match status" value="1"/>
</dbReference>
<sequence length="221" mass="24294">MTPTSAPAEFARHCLHTFTHFVPASLGAFYLIDDQLQARDFQLLGMHPHMHDAYLGHYRHVDPLQPQRCLATGLPVIPLSAGQARQDEAGNREYQGFLRDHQVIDVVEVIAQVDERPVAGLSLLRCSGMQAFSDGELASLDALQALMQAGARHLAPAASVRLDGLTPREREIALLLREGISNKQLARHLGVGLPTVKTHLLNLFRKVGASSRTELVAMLFL</sequence>
<evidence type="ECO:0000256" key="1">
    <source>
        <dbReference type="ARBA" id="ARBA00023015"/>
    </source>
</evidence>
<organism evidence="5 7">
    <name type="scientific">Pseudomonas tohonis</name>
    <dbReference type="NCBI Taxonomy" id="2725477"/>
    <lineage>
        <taxon>Bacteria</taxon>
        <taxon>Pseudomonadati</taxon>
        <taxon>Pseudomonadota</taxon>
        <taxon>Gammaproteobacteria</taxon>
        <taxon>Pseudomonadales</taxon>
        <taxon>Pseudomonadaceae</taxon>
        <taxon>Pseudomonas</taxon>
    </lineage>
</organism>
<dbReference type="RefSeq" id="WP_173175819.1">
    <property type="nucleotide sequence ID" value="NZ_AP023189.1"/>
</dbReference>
<protein>
    <submittedName>
        <fullName evidence="5">Helix-turn-helix transcriptional regulator</fullName>
    </submittedName>
</protein>
<dbReference type="Proteomes" id="UP001054892">
    <property type="component" value="Unassembled WGS sequence"/>
</dbReference>
<gene>
    <name evidence="5" type="ORF">TUM18999_28710</name>
    <name evidence="6" type="ORF">TUM20286_17130</name>
</gene>
<keyword evidence="1" id="KW-0805">Transcription regulation</keyword>
<evidence type="ECO:0000259" key="4">
    <source>
        <dbReference type="PROSITE" id="PS50043"/>
    </source>
</evidence>
<evidence type="ECO:0000313" key="5">
    <source>
        <dbReference type="EMBL" id="BCG24680.1"/>
    </source>
</evidence>
<dbReference type="PANTHER" id="PTHR44688:SF16">
    <property type="entry name" value="DNA-BINDING TRANSCRIPTIONAL ACTIVATOR DEVR_DOSR"/>
    <property type="match status" value="1"/>
</dbReference>
<dbReference type="EMBL" id="AP023189">
    <property type="protein sequence ID" value="BCG24680.1"/>
    <property type="molecule type" value="Genomic_DNA"/>
</dbReference>
<dbReference type="SMART" id="SM00421">
    <property type="entry name" value="HTH_LUXR"/>
    <property type="match status" value="1"/>
</dbReference>
<dbReference type="EMBL" id="BQKM01000003">
    <property type="protein sequence ID" value="GJN51961.1"/>
    <property type="molecule type" value="Genomic_DNA"/>
</dbReference>
<evidence type="ECO:0000313" key="8">
    <source>
        <dbReference type="Proteomes" id="UP001054892"/>
    </source>
</evidence>
<dbReference type="CDD" id="cd06170">
    <property type="entry name" value="LuxR_C_like"/>
    <property type="match status" value="1"/>
</dbReference>
<dbReference type="GO" id="GO:0003677">
    <property type="term" value="F:DNA binding"/>
    <property type="evidence" value="ECO:0007669"/>
    <property type="project" value="UniProtKB-KW"/>
</dbReference>
<dbReference type="Pfam" id="PF00196">
    <property type="entry name" value="GerE"/>
    <property type="match status" value="1"/>
</dbReference>
<proteinExistence type="predicted"/>
<dbReference type="InterPro" id="IPR036388">
    <property type="entry name" value="WH-like_DNA-bd_sf"/>
</dbReference>
<dbReference type="Proteomes" id="UP000509383">
    <property type="component" value="Chromosome"/>
</dbReference>
<dbReference type="Gene3D" id="1.10.10.10">
    <property type="entry name" value="Winged helix-like DNA-binding domain superfamily/Winged helix DNA-binding domain"/>
    <property type="match status" value="1"/>
</dbReference>
<reference evidence="5 7" key="1">
    <citation type="submission" date="2020-05" db="EMBL/GenBank/DDBJ databases">
        <title>Characterization of novel class B3 metallo-beta-lactamase from novel Pseudomonas species.</title>
        <authorList>
            <person name="Yamada K."/>
            <person name="Aoki K."/>
            <person name="Ishii Y."/>
        </authorList>
    </citation>
    <scope>NUCLEOTIDE SEQUENCE [LARGE SCALE GENOMIC DNA]</scope>
    <source>
        <strain evidence="5 7">TUM18999</strain>
        <strain evidence="6 8">TUM20286</strain>
    </source>
</reference>
<name>A0A6J4E4Z2_9PSED</name>
<dbReference type="PRINTS" id="PR00038">
    <property type="entry name" value="HTHLUXR"/>
</dbReference>
<keyword evidence="8" id="KW-1185">Reference proteome</keyword>
<dbReference type="AlphaFoldDB" id="A0A6J4E4Z2"/>
<keyword evidence="3" id="KW-0804">Transcription</keyword>
<dbReference type="PANTHER" id="PTHR44688">
    <property type="entry name" value="DNA-BINDING TRANSCRIPTIONAL ACTIVATOR DEVR_DOSR"/>
    <property type="match status" value="1"/>
</dbReference>
<evidence type="ECO:0000256" key="3">
    <source>
        <dbReference type="ARBA" id="ARBA00023163"/>
    </source>
</evidence>
<evidence type="ECO:0000256" key="2">
    <source>
        <dbReference type="ARBA" id="ARBA00023125"/>
    </source>
</evidence>
<keyword evidence="2" id="KW-0238">DNA-binding</keyword>
<dbReference type="InterPro" id="IPR016032">
    <property type="entry name" value="Sig_transdc_resp-reg_C-effctor"/>
</dbReference>
<feature type="domain" description="HTH luxR-type" evidence="4">
    <location>
        <begin position="158"/>
        <end position="221"/>
    </location>
</feature>
<evidence type="ECO:0000313" key="7">
    <source>
        <dbReference type="Proteomes" id="UP000509383"/>
    </source>
</evidence>
<dbReference type="InterPro" id="IPR000792">
    <property type="entry name" value="Tscrpt_reg_LuxR_C"/>
</dbReference>
<dbReference type="GO" id="GO:0006355">
    <property type="term" value="P:regulation of DNA-templated transcription"/>
    <property type="evidence" value="ECO:0007669"/>
    <property type="project" value="InterPro"/>
</dbReference>
<dbReference type="PROSITE" id="PS50043">
    <property type="entry name" value="HTH_LUXR_2"/>
    <property type="match status" value="1"/>
</dbReference>
<accession>A0A6J4E4Z2</accession>